<evidence type="ECO:0000256" key="5">
    <source>
        <dbReference type="ARBA" id="ARBA00022692"/>
    </source>
</evidence>
<feature type="transmembrane region" description="Helical" evidence="8">
    <location>
        <begin position="117"/>
        <end position="135"/>
    </location>
</feature>
<feature type="transmembrane region" description="Helical" evidence="8">
    <location>
        <begin position="82"/>
        <end position="105"/>
    </location>
</feature>
<feature type="transmembrane region" description="Helical" evidence="8">
    <location>
        <begin position="216"/>
        <end position="241"/>
    </location>
</feature>
<protein>
    <submittedName>
        <fullName evidence="9">GerAB/ArcD/ProY family transporter</fullName>
    </submittedName>
</protein>
<keyword evidence="7 8" id="KW-0472">Membrane</keyword>
<keyword evidence="6 8" id="KW-1133">Transmembrane helix</keyword>
<feature type="transmembrane region" description="Helical" evidence="8">
    <location>
        <begin position="308"/>
        <end position="324"/>
    </location>
</feature>
<dbReference type="InterPro" id="IPR004761">
    <property type="entry name" value="Spore_GerAB"/>
</dbReference>
<proteinExistence type="inferred from homology"/>
<dbReference type="Pfam" id="PF03845">
    <property type="entry name" value="Spore_permease"/>
    <property type="match status" value="1"/>
</dbReference>
<dbReference type="NCBIfam" id="TIGR00912">
    <property type="entry name" value="2A0309"/>
    <property type="match status" value="1"/>
</dbReference>
<feature type="transmembrane region" description="Helical" evidence="8">
    <location>
        <begin position="147"/>
        <end position="167"/>
    </location>
</feature>
<evidence type="ECO:0000256" key="7">
    <source>
        <dbReference type="ARBA" id="ARBA00023136"/>
    </source>
</evidence>
<dbReference type="EMBL" id="JAQAGZ010000053">
    <property type="protein sequence ID" value="MCZ8517770.1"/>
    <property type="molecule type" value="Genomic_DNA"/>
</dbReference>
<feature type="transmembrane region" description="Helical" evidence="8">
    <location>
        <begin position="270"/>
        <end position="296"/>
    </location>
</feature>
<name>A0ABT4QLN3_9BACL</name>
<dbReference type="Proteomes" id="UP001527882">
    <property type="component" value="Unassembled WGS sequence"/>
</dbReference>
<feature type="transmembrane region" description="Helical" evidence="8">
    <location>
        <begin position="42"/>
        <end position="61"/>
    </location>
</feature>
<keyword evidence="5 8" id="KW-0812">Transmembrane</keyword>
<comment type="subcellular location">
    <subcellularLocation>
        <location evidence="1">Membrane</location>
        <topology evidence="1">Multi-pass membrane protein</topology>
    </subcellularLocation>
</comment>
<feature type="transmembrane region" description="Helical" evidence="8">
    <location>
        <begin position="12"/>
        <end position="30"/>
    </location>
</feature>
<reference evidence="9 10" key="1">
    <citation type="submission" date="2022-12" db="EMBL/GenBank/DDBJ databases">
        <title>Draft genome sequence of Paenibacillus sp. dW9.</title>
        <authorList>
            <person name="Choi E.-W."/>
            <person name="Kim D.-U."/>
        </authorList>
    </citation>
    <scope>NUCLEOTIDE SEQUENCE [LARGE SCALE GENOMIC DNA]</scope>
    <source>
        <strain evidence="10">dW9</strain>
    </source>
</reference>
<evidence type="ECO:0000256" key="2">
    <source>
        <dbReference type="ARBA" id="ARBA00007998"/>
    </source>
</evidence>
<dbReference type="PANTHER" id="PTHR34975">
    <property type="entry name" value="SPORE GERMINATION PROTEIN A2"/>
    <property type="match status" value="1"/>
</dbReference>
<evidence type="ECO:0000256" key="6">
    <source>
        <dbReference type="ARBA" id="ARBA00022989"/>
    </source>
</evidence>
<dbReference type="RefSeq" id="WP_269886297.1">
    <property type="nucleotide sequence ID" value="NZ_JAQAGZ010000053.1"/>
</dbReference>
<gene>
    <name evidence="9" type="ORF">O9H85_36875</name>
</gene>
<keyword evidence="3" id="KW-0813">Transport</keyword>
<keyword evidence="4" id="KW-0309">Germination</keyword>
<evidence type="ECO:0000256" key="4">
    <source>
        <dbReference type="ARBA" id="ARBA00022544"/>
    </source>
</evidence>
<comment type="caution">
    <text evidence="9">The sequence shown here is derived from an EMBL/GenBank/DDBJ whole genome shotgun (WGS) entry which is preliminary data.</text>
</comment>
<dbReference type="Gene3D" id="1.20.1740.10">
    <property type="entry name" value="Amino acid/polyamine transporter I"/>
    <property type="match status" value="1"/>
</dbReference>
<evidence type="ECO:0000256" key="3">
    <source>
        <dbReference type="ARBA" id="ARBA00022448"/>
    </source>
</evidence>
<comment type="similarity">
    <text evidence="2">Belongs to the amino acid-polyamine-organocation (APC) superfamily. Spore germination protein (SGP) (TC 2.A.3.9) family.</text>
</comment>
<evidence type="ECO:0000256" key="8">
    <source>
        <dbReference type="SAM" id="Phobius"/>
    </source>
</evidence>
<evidence type="ECO:0000256" key="1">
    <source>
        <dbReference type="ARBA" id="ARBA00004141"/>
    </source>
</evidence>
<evidence type="ECO:0000313" key="10">
    <source>
        <dbReference type="Proteomes" id="UP001527882"/>
    </source>
</evidence>
<evidence type="ECO:0000313" key="9">
    <source>
        <dbReference type="EMBL" id="MCZ8517770.1"/>
    </source>
</evidence>
<feature type="transmembrane region" description="Helical" evidence="8">
    <location>
        <begin position="187"/>
        <end position="204"/>
    </location>
</feature>
<accession>A0ABT4QLN3</accession>
<keyword evidence="10" id="KW-1185">Reference proteome</keyword>
<dbReference type="PANTHER" id="PTHR34975:SF2">
    <property type="entry name" value="SPORE GERMINATION PROTEIN A2"/>
    <property type="match status" value="1"/>
</dbReference>
<feature type="transmembrane region" description="Helical" evidence="8">
    <location>
        <begin position="336"/>
        <end position="358"/>
    </location>
</feature>
<organism evidence="9 10">
    <name type="scientific">Paenibacillus gyeongsangnamensis</name>
    <dbReference type="NCBI Taxonomy" id="3388067"/>
    <lineage>
        <taxon>Bacteria</taxon>
        <taxon>Bacillati</taxon>
        <taxon>Bacillota</taxon>
        <taxon>Bacilli</taxon>
        <taxon>Bacillales</taxon>
        <taxon>Paenibacillaceae</taxon>
        <taxon>Paenibacillus</taxon>
    </lineage>
</organism>
<sequence>MIHLEKISVKQLFCLVILTQVGVHVLTIPYEESRHSGYDSWMSVLIGGAIAQAAILIIYWLGKRYADRSLPQYIFAIAGRQLGSVINVLFAAYCAESSLMVIVGYSDVISRWMLFKTPWLVITGIMYGIAAYIASSSLRSMTAITQTFMIMFAICFVIVFISGTGKGDWRHFLPVGTHGIGPIMKDALPAFWAYAGYDLLLYVFPFVRYRKQKELLIAMSAANGFTTFFYVLISVIATYSFSESQLDSIPEPMVFILRQFKWPVVQSLDIVFMSVWLAVMLVTVYVYLFLSARYLAFALGKEVRNHPLLVWIVTIVCFTVGLWGSDRQWLFKFSVYHNTATAIAIALVPTILLVASLARGKAAAGG</sequence>